<sequence>METLTVSYPLPFVNSNHGRALPWFPLGFPRMKRFALMKKARVLIRAPPMGFDYRTEMTEESRSAVEAAQPELMDLVDEGILVLVEKRRFGPVPEWRREFVAPEAIWLVGTSHLSRKSAADVERVIRALKPDNVVVELCRSRQVLQFMQDTEIDGGPFQLYEQLCRSYPSLLLPLVYERDMYLDWSLKRSKAVNNSKRAVGVIGKGHMNGVVYALISDQGNLRFRDLAGSNLSAGPMIGLVLY</sequence>
<dbReference type="EMBL" id="JBBWWR010000008">
    <property type="protein sequence ID" value="KAK8962686.1"/>
    <property type="molecule type" value="Genomic_DNA"/>
</dbReference>
<dbReference type="CDD" id="cd14726">
    <property type="entry name" value="TraB_PrgY-like"/>
    <property type="match status" value="1"/>
</dbReference>
<evidence type="ECO:0000313" key="1">
    <source>
        <dbReference type="EMBL" id="KAK8962686.1"/>
    </source>
</evidence>
<proteinExistence type="predicted"/>
<dbReference type="PANTHER" id="PTHR21530:SF0">
    <property type="entry name" value="TRAB FAMILY PROTEIN"/>
    <property type="match status" value="1"/>
</dbReference>
<gene>
    <name evidence="1" type="ORF">KSP40_PGU011728</name>
</gene>
<protein>
    <recommendedName>
        <fullName evidence="3">TraB domain-containing protein</fullName>
    </recommendedName>
</protein>
<dbReference type="Proteomes" id="UP001412067">
    <property type="component" value="Unassembled WGS sequence"/>
</dbReference>
<comment type="caution">
    <text evidence="1">The sequence shown here is derived from an EMBL/GenBank/DDBJ whole genome shotgun (WGS) entry which is preliminary data.</text>
</comment>
<reference evidence="1 2" key="1">
    <citation type="journal article" date="2022" name="Nat. Plants">
        <title>Genomes of leafy and leafless Platanthera orchids illuminate the evolution of mycoheterotrophy.</title>
        <authorList>
            <person name="Li M.H."/>
            <person name="Liu K.W."/>
            <person name="Li Z."/>
            <person name="Lu H.C."/>
            <person name="Ye Q.L."/>
            <person name="Zhang D."/>
            <person name="Wang J.Y."/>
            <person name="Li Y.F."/>
            <person name="Zhong Z.M."/>
            <person name="Liu X."/>
            <person name="Yu X."/>
            <person name="Liu D.K."/>
            <person name="Tu X.D."/>
            <person name="Liu B."/>
            <person name="Hao Y."/>
            <person name="Liao X.Y."/>
            <person name="Jiang Y.T."/>
            <person name="Sun W.H."/>
            <person name="Chen J."/>
            <person name="Chen Y.Q."/>
            <person name="Ai Y."/>
            <person name="Zhai J.W."/>
            <person name="Wu S.S."/>
            <person name="Zhou Z."/>
            <person name="Hsiao Y.Y."/>
            <person name="Wu W.L."/>
            <person name="Chen Y.Y."/>
            <person name="Lin Y.F."/>
            <person name="Hsu J.L."/>
            <person name="Li C.Y."/>
            <person name="Wang Z.W."/>
            <person name="Zhao X."/>
            <person name="Zhong W.Y."/>
            <person name="Ma X.K."/>
            <person name="Ma L."/>
            <person name="Huang J."/>
            <person name="Chen G.Z."/>
            <person name="Huang M.Z."/>
            <person name="Huang L."/>
            <person name="Peng D.H."/>
            <person name="Luo Y.B."/>
            <person name="Zou S.Q."/>
            <person name="Chen S.P."/>
            <person name="Lan S."/>
            <person name="Tsai W.C."/>
            <person name="Van de Peer Y."/>
            <person name="Liu Z.J."/>
        </authorList>
    </citation>
    <scope>NUCLEOTIDE SEQUENCE [LARGE SCALE GENOMIC DNA]</scope>
    <source>
        <strain evidence="1">Lor288</strain>
    </source>
</reference>
<evidence type="ECO:0000313" key="2">
    <source>
        <dbReference type="Proteomes" id="UP001412067"/>
    </source>
</evidence>
<organism evidence="1 2">
    <name type="scientific">Platanthera guangdongensis</name>
    <dbReference type="NCBI Taxonomy" id="2320717"/>
    <lineage>
        <taxon>Eukaryota</taxon>
        <taxon>Viridiplantae</taxon>
        <taxon>Streptophyta</taxon>
        <taxon>Embryophyta</taxon>
        <taxon>Tracheophyta</taxon>
        <taxon>Spermatophyta</taxon>
        <taxon>Magnoliopsida</taxon>
        <taxon>Liliopsida</taxon>
        <taxon>Asparagales</taxon>
        <taxon>Orchidaceae</taxon>
        <taxon>Orchidoideae</taxon>
        <taxon>Orchideae</taxon>
        <taxon>Orchidinae</taxon>
        <taxon>Platanthera</taxon>
    </lineage>
</organism>
<dbReference type="PANTHER" id="PTHR21530">
    <property type="entry name" value="PHEROMONE SHUTDOWN PROTEIN"/>
    <property type="match status" value="1"/>
</dbReference>
<dbReference type="InterPro" id="IPR046345">
    <property type="entry name" value="TraB_PrgY-like"/>
</dbReference>
<dbReference type="Pfam" id="PF01963">
    <property type="entry name" value="TraB_PrgY_gumN"/>
    <property type="match status" value="1"/>
</dbReference>
<keyword evidence="2" id="KW-1185">Reference proteome</keyword>
<accession>A0ABR2MF65</accession>
<evidence type="ECO:0008006" key="3">
    <source>
        <dbReference type="Google" id="ProtNLM"/>
    </source>
</evidence>
<dbReference type="InterPro" id="IPR002816">
    <property type="entry name" value="TraB/PrgY/GumN_fam"/>
</dbReference>
<name>A0ABR2MF65_9ASPA</name>